<evidence type="ECO:0000313" key="1">
    <source>
        <dbReference type="EMBL" id="KAK7600926.1"/>
    </source>
</evidence>
<dbReference type="Proteomes" id="UP001367676">
    <property type="component" value="Unassembled WGS sequence"/>
</dbReference>
<protein>
    <submittedName>
        <fullName evidence="1">Uncharacterized protein</fullName>
    </submittedName>
</protein>
<sequence>MDVATFQRVAISDHIDKNYVHADARLALATRIENGRVGVERNGVSKATRYFSTSSRAVPVIRLKYDTRRVAAPVPGTALCNLHGYLVDYSQPQAYAYTAVRTSDTAVRTTDTAVRYAIPLEPSKFQRKSLHPIIGKFNTRIK</sequence>
<dbReference type="AlphaFoldDB" id="A0AAN9TMZ2"/>
<evidence type="ECO:0000313" key="2">
    <source>
        <dbReference type="Proteomes" id="UP001367676"/>
    </source>
</evidence>
<proteinExistence type="predicted"/>
<dbReference type="EMBL" id="JBBCAQ010000010">
    <property type="protein sequence ID" value="KAK7600926.1"/>
    <property type="molecule type" value="Genomic_DNA"/>
</dbReference>
<name>A0AAN9TMZ2_9HEMI</name>
<gene>
    <name evidence="1" type="ORF">V9T40_008367</name>
</gene>
<reference evidence="1 2" key="1">
    <citation type="submission" date="2024-03" db="EMBL/GenBank/DDBJ databases">
        <title>Adaptation during the transition from Ophiocordyceps entomopathogen to insect associate is accompanied by gene loss and intensified selection.</title>
        <authorList>
            <person name="Ward C.M."/>
            <person name="Onetto C.A."/>
            <person name="Borneman A.R."/>
        </authorList>
    </citation>
    <scope>NUCLEOTIDE SEQUENCE [LARGE SCALE GENOMIC DNA]</scope>
    <source>
        <strain evidence="1">AWRI1</strain>
        <tissue evidence="1">Single Adult Female</tissue>
    </source>
</reference>
<comment type="caution">
    <text evidence="1">The sequence shown here is derived from an EMBL/GenBank/DDBJ whole genome shotgun (WGS) entry which is preliminary data.</text>
</comment>
<keyword evidence="2" id="KW-1185">Reference proteome</keyword>
<accession>A0AAN9TMZ2</accession>
<organism evidence="1 2">
    <name type="scientific">Parthenolecanium corni</name>
    <dbReference type="NCBI Taxonomy" id="536013"/>
    <lineage>
        <taxon>Eukaryota</taxon>
        <taxon>Metazoa</taxon>
        <taxon>Ecdysozoa</taxon>
        <taxon>Arthropoda</taxon>
        <taxon>Hexapoda</taxon>
        <taxon>Insecta</taxon>
        <taxon>Pterygota</taxon>
        <taxon>Neoptera</taxon>
        <taxon>Paraneoptera</taxon>
        <taxon>Hemiptera</taxon>
        <taxon>Sternorrhyncha</taxon>
        <taxon>Coccoidea</taxon>
        <taxon>Coccidae</taxon>
        <taxon>Parthenolecanium</taxon>
    </lineage>
</organism>